<dbReference type="EMBL" id="CAAALY010248943">
    <property type="protein sequence ID" value="VEL35042.1"/>
    <property type="molecule type" value="Genomic_DNA"/>
</dbReference>
<organism evidence="1 2">
    <name type="scientific">Protopolystoma xenopodis</name>
    <dbReference type="NCBI Taxonomy" id="117903"/>
    <lineage>
        <taxon>Eukaryota</taxon>
        <taxon>Metazoa</taxon>
        <taxon>Spiralia</taxon>
        <taxon>Lophotrochozoa</taxon>
        <taxon>Platyhelminthes</taxon>
        <taxon>Monogenea</taxon>
        <taxon>Polyopisthocotylea</taxon>
        <taxon>Polystomatidea</taxon>
        <taxon>Polystomatidae</taxon>
        <taxon>Protopolystoma</taxon>
    </lineage>
</organism>
<proteinExistence type="predicted"/>
<gene>
    <name evidence="1" type="ORF">PXEA_LOCUS28482</name>
</gene>
<dbReference type="AlphaFoldDB" id="A0A3S5FG00"/>
<accession>A0A3S5FG00</accession>
<reference evidence="1" key="1">
    <citation type="submission" date="2018-11" db="EMBL/GenBank/DDBJ databases">
        <authorList>
            <consortium name="Pathogen Informatics"/>
        </authorList>
    </citation>
    <scope>NUCLEOTIDE SEQUENCE</scope>
</reference>
<protein>
    <submittedName>
        <fullName evidence="1">Uncharacterized protein</fullName>
    </submittedName>
</protein>
<comment type="caution">
    <text evidence="1">The sequence shown here is derived from an EMBL/GenBank/DDBJ whole genome shotgun (WGS) entry which is preliminary data.</text>
</comment>
<sequence>MTSDKIHARIHDASICDASDDLLFNEKLASRRSNTVRQGRRISKTRMLKRTMVQILLHTCISSATPTDRRSLFAIF</sequence>
<evidence type="ECO:0000313" key="2">
    <source>
        <dbReference type="Proteomes" id="UP000784294"/>
    </source>
</evidence>
<dbReference type="Proteomes" id="UP000784294">
    <property type="component" value="Unassembled WGS sequence"/>
</dbReference>
<keyword evidence="2" id="KW-1185">Reference proteome</keyword>
<name>A0A3S5FG00_9PLAT</name>
<evidence type="ECO:0000313" key="1">
    <source>
        <dbReference type="EMBL" id="VEL35042.1"/>
    </source>
</evidence>